<dbReference type="EMBL" id="LOEE01000028">
    <property type="protein sequence ID" value="KXG76169.1"/>
    <property type="molecule type" value="Genomic_DNA"/>
</dbReference>
<accession>A0A140L6J4</accession>
<dbReference type="InterPro" id="IPR047175">
    <property type="entry name" value="CotS-like"/>
</dbReference>
<sequence>MIWKKQPLAVEIKRNYGFDVYGMVTQQSGWLLETNRGKFQLKALGSSEAEILFHYSIYQYLKGKGFQQLLDVLATRDGKPYMVTEEGPFQMVAWEEYKSITYDDGTDLQRVIKIMADFHKSSQGFKAIAGSKVRTEWGRWPWVFQGYCTLGNKMKQLLREKHRPEKTEKAILESIDNHLEMGHQCIMMLKETPYLDIVEESMKKRELCIHRWSEKNFIKNQEQEIKIFSLEDAKHDIKIIDVADLILENLERSEKIPDILGEYHAHNPLSNDEIKIIQAYIRFPHEYFKVIEKYYKNKSSGSDNYWNKKLKKALKAEKMKKNLMDLNLSGVVRNDA</sequence>
<protein>
    <submittedName>
        <fullName evidence="1">Spore coat protein I</fullName>
    </submittedName>
</protein>
<gene>
    <name evidence="1" type="primary">cotI_2</name>
    <name evidence="1" type="ORF">AN619_11260</name>
</gene>
<name>A0A140L6J4_9FIRM</name>
<evidence type="ECO:0000313" key="1">
    <source>
        <dbReference type="EMBL" id="KXG76169.1"/>
    </source>
</evidence>
<dbReference type="Gene3D" id="3.30.200.20">
    <property type="entry name" value="Phosphorylase Kinase, domain 1"/>
    <property type="match status" value="1"/>
</dbReference>
<dbReference type="InterPro" id="IPR011009">
    <property type="entry name" value="Kinase-like_dom_sf"/>
</dbReference>
<dbReference type="OrthoDB" id="1950323at2"/>
<reference evidence="1 2" key="1">
    <citation type="submission" date="2015-12" db="EMBL/GenBank/DDBJ databases">
        <title>Draft genome sequence of the thermoanaerobe Thermotalea metallivorans, an isolate from the runoff channel of the Great Artesian Basin, Australia.</title>
        <authorList>
            <person name="Patel B.K."/>
        </authorList>
    </citation>
    <scope>NUCLEOTIDE SEQUENCE [LARGE SCALE GENOMIC DNA]</scope>
    <source>
        <strain evidence="1 2">B2-1</strain>
    </source>
</reference>
<keyword evidence="1" id="KW-0167">Capsid protein</keyword>
<dbReference type="Proteomes" id="UP000070456">
    <property type="component" value="Unassembled WGS sequence"/>
</dbReference>
<dbReference type="PANTHER" id="PTHR39179">
    <property type="entry name" value="SPORE COAT PROTEIN I"/>
    <property type="match status" value="1"/>
</dbReference>
<organism evidence="1 2">
    <name type="scientific">Thermotalea metallivorans</name>
    <dbReference type="NCBI Taxonomy" id="520762"/>
    <lineage>
        <taxon>Bacteria</taxon>
        <taxon>Bacillati</taxon>
        <taxon>Bacillota</taxon>
        <taxon>Clostridia</taxon>
        <taxon>Peptostreptococcales</taxon>
        <taxon>Thermotaleaceae</taxon>
        <taxon>Thermotalea</taxon>
    </lineage>
</organism>
<dbReference type="GO" id="GO:0042601">
    <property type="term" value="C:endospore-forming forespore"/>
    <property type="evidence" value="ECO:0007669"/>
    <property type="project" value="TreeGrafter"/>
</dbReference>
<dbReference type="InterPro" id="IPR014255">
    <property type="entry name" value="Spore_coat_CotS"/>
</dbReference>
<dbReference type="STRING" id="520762.AN619_11260"/>
<keyword evidence="2" id="KW-1185">Reference proteome</keyword>
<dbReference type="SUPFAM" id="SSF56112">
    <property type="entry name" value="Protein kinase-like (PK-like)"/>
    <property type="match status" value="1"/>
</dbReference>
<dbReference type="NCBIfam" id="TIGR02906">
    <property type="entry name" value="spore_CotS"/>
    <property type="match status" value="1"/>
</dbReference>
<dbReference type="PANTHER" id="PTHR39179:SF1">
    <property type="entry name" value="SPORE COAT PROTEIN I"/>
    <property type="match status" value="1"/>
</dbReference>
<comment type="caution">
    <text evidence="1">The sequence shown here is derived from an EMBL/GenBank/DDBJ whole genome shotgun (WGS) entry which is preliminary data.</text>
</comment>
<proteinExistence type="predicted"/>
<dbReference type="AlphaFoldDB" id="A0A140L6J4"/>
<keyword evidence="1" id="KW-0946">Virion</keyword>
<dbReference type="Gene3D" id="3.90.1200.10">
    <property type="match status" value="1"/>
</dbReference>
<dbReference type="RefSeq" id="WP_068555601.1">
    <property type="nucleotide sequence ID" value="NZ_LOEE01000028.1"/>
</dbReference>
<evidence type="ECO:0000313" key="2">
    <source>
        <dbReference type="Proteomes" id="UP000070456"/>
    </source>
</evidence>